<proteinExistence type="predicted"/>
<dbReference type="EMBL" id="CP017599">
    <property type="protein sequence ID" value="AOX01380.1"/>
    <property type="molecule type" value="Genomic_DNA"/>
</dbReference>
<organism evidence="1 2">
    <name type="scientific">Moorena producens PAL-8-15-08-1</name>
    <dbReference type="NCBI Taxonomy" id="1458985"/>
    <lineage>
        <taxon>Bacteria</taxon>
        <taxon>Bacillati</taxon>
        <taxon>Cyanobacteriota</taxon>
        <taxon>Cyanophyceae</taxon>
        <taxon>Coleofasciculales</taxon>
        <taxon>Coleofasciculaceae</taxon>
        <taxon>Moorena</taxon>
    </lineage>
</organism>
<sequence length="90" mass="10048">MAIGQGSRAVLSLLQRYRLDSFLVSIVSVVERGFNPRNDISLESLGFQTRENSIRAPNQLLSKTVINPFKLVEGVYFNLSEVISIPLPLN</sequence>
<reference evidence="2" key="1">
    <citation type="submission" date="2016-10" db="EMBL/GenBank/DDBJ databases">
        <title>Comparative genomics uncovers the prolific and rare metabolic potential of the cyanobacterial genus Moorea.</title>
        <authorList>
            <person name="Leao T."/>
            <person name="Castelao G."/>
            <person name="Korobeynikov A."/>
            <person name="Monroe E.A."/>
            <person name="Podell S."/>
            <person name="Glukhov E."/>
            <person name="Allen E."/>
            <person name="Gerwick W.H."/>
            <person name="Gerwick L."/>
        </authorList>
    </citation>
    <scope>NUCLEOTIDE SEQUENCE [LARGE SCALE GENOMIC DNA]</scope>
    <source>
        <strain evidence="2">PAL-8-15-08-1</strain>
    </source>
</reference>
<dbReference type="AlphaFoldDB" id="A0A1D8TUP4"/>
<dbReference type="KEGG" id="mpro:BJP34_19785"/>
<protein>
    <submittedName>
        <fullName evidence="1">Uncharacterized protein</fullName>
    </submittedName>
</protein>
<evidence type="ECO:0000313" key="1">
    <source>
        <dbReference type="EMBL" id="AOX01380.1"/>
    </source>
</evidence>
<evidence type="ECO:0000313" key="2">
    <source>
        <dbReference type="Proteomes" id="UP000177870"/>
    </source>
</evidence>
<dbReference type="Proteomes" id="UP000177870">
    <property type="component" value="Chromosome"/>
</dbReference>
<accession>A0A1D8TUP4</accession>
<gene>
    <name evidence="1" type="ORF">BJP34_19785</name>
</gene>
<name>A0A1D8TUP4_9CYAN</name>